<reference evidence="1 2" key="1">
    <citation type="journal article" date="2014" name="Genome Biol.">
        <title>Transcriptome and methylome profiling reveals relics of genome dominance in the mesopolyploid Brassica oleracea.</title>
        <authorList>
            <person name="Parkin I.A."/>
            <person name="Koh C."/>
            <person name="Tang H."/>
            <person name="Robinson S.J."/>
            <person name="Kagale S."/>
            <person name="Clarke W.E."/>
            <person name="Town C.D."/>
            <person name="Nixon J."/>
            <person name="Krishnakumar V."/>
            <person name="Bidwell S.L."/>
            <person name="Denoeud F."/>
            <person name="Belcram H."/>
            <person name="Links M.G."/>
            <person name="Just J."/>
            <person name="Clarke C."/>
            <person name="Bender T."/>
            <person name="Huebert T."/>
            <person name="Mason A.S."/>
            <person name="Pires J.C."/>
            <person name="Barker G."/>
            <person name="Moore J."/>
            <person name="Walley P.G."/>
            <person name="Manoli S."/>
            <person name="Batley J."/>
            <person name="Edwards D."/>
            <person name="Nelson M.N."/>
            <person name="Wang X."/>
            <person name="Paterson A.H."/>
            <person name="King G."/>
            <person name="Bancroft I."/>
            <person name="Chalhoub B."/>
            <person name="Sharpe A.G."/>
        </authorList>
    </citation>
    <scope>NUCLEOTIDE SEQUENCE</scope>
    <source>
        <strain evidence="1 2">cv. TO1000</strain>
    </source>
</reference>
<evidence type="ECO:0000313" key="2">
    <source>
        <dbReference type="Proteomes" id="UP000032141"/>
    </source>
</evidence>
<dbReference type="AlphaFoldDB" id="A0A0D3DI27"/>
<name>A0A0D3DI27_BRAOL</name>
<sequence>MYINNINTLQSISEDTLNIGIFSNFVINGVFDALGVKERGQLIYEDIEDYLNQRKQHLNKLQRMLNIGICVNVAVTPVTSNPENSGPPIISRIIKAHIPNYTHPKPK</sequence>
<dbReference type="Proteomes" id="UP000032141">
    <property type="component" value="Chromosome C7"/>
</dbReference>
<evidence type="ECO:0000313" key="1">
    <source>
        <dbReference type="EnsemblPlants" id="Bo7g118250.1"/>
    </source>
</evidence>
<accession>A0A0D3DI27</accession>
<keyword evidence="2" id="KW-1185">Reference proteome</keyword>
<dbReference type="EnsemblPlants" id="Bo7g118250.1">
    <property type="protein sequence ID" value="Bo7g118250.1"/>
    <property type="gene ID" value="Bo7g118250"/>
</dbReference>
<reference evidence="1" key="2">
    <citation type="submission" date="2015-03" db="UniProtKB">
        <authorList>
            <consortium name="EnsemblPlants"/>
        </authorList>
    </citation>
    <scope>IDENTIFICATION</scope>
</reference>
<dbReference type="HOGENOM" id="CLU_2213617_0_0_1"/>
<proteinExistence type="predicted"/>
<protein>
    <submittedName>
        <fullName evidence="1">Uncharacterized protein</fullName>
    </submittedName>
</protein>
<dbReference type="Gramene" id="Bo7g118250.1">
    <property type="protein sequence ID" value="Bo7g118250.1"/>
    <property type="gene ID" value="Bo7g118250"/>
</dbReference>
<organism evidence="1 2">
    <name type="scientific">Brassica oleracea var. oleracea</name>
    <dbReference type="NCBI Taxonomy" id="109376"/>
    <lineage>
        <taxon>Eukaryota</taxon>
        <taxon>Viridiplantae</taxon>
        <taxon>Streptophyta</taxon>
        <taxon>Embryophyta</taxon>
        <taxon>Tracheophyta</taxon>
        <taxon>Spermatophyta</taxon>
        <taxon>Magnoliopsida</taxon>
        <taxon>eudicotyledons</taxon>
        <taxon>Gunneridae</taxon>
        <taxon>Pentapetalae</taxon>
        <taxon>rosids</taxon>
        <taxon>malvids</taxon>
        <taxon>Brassicales</taxon>
        <taxon>Brassicaceae</taxon>
        <taxon>Brassiceae</taxon>
        <taxon>Brassica</taxon>
    </lineage>
</organism>